<keyword evidence="3" id="KW-1185">Reference proteome</keyword>
<sequence length="438" mass="50461">MYCVPGFYLPGIFLHLHHAFTLLASNVYLLPIIKLIMRNVLAKTAAHLRDETPEIVVFNAELFSSLFLSYCMQRSPSLWTTTLLMLADVVLVIASVRDIYAVYRGVKFSEPAVEHELNSTGIRVLRSGQTEGRLSILHQANSILIKRKRTIKSNGVCPLPKDMAAIAPAQFDHLHKKITVVIRLKKLAQKKSYSNLVATPKRTSRRRNTSAQGPATLAYTRKVQRLLYMAEYLVLLNYIEVIIPLIFSIYLVITYNLPNRDFYAVFEGMEYHQLIQTLRNVMLYCFLQFVTAQGPATLAYTRKVQRLLYMAEYLVLLNYIEVIIPLIFSIYLVITYNLPNRDFYAVFEGMEYHQLIQTLRNVMLYCFLQFVSAKIGLSLTRQLAFVLEKQFDWIQTSLVFWVLYNSQSSLVHVGYDYSFQFAWLHTHSSPVSNVTATS</sequence>
<keyword evidence="1" id="KW-0472">Membrane</keyword>
<feature type="transmembrane region" description="Helical" evidence="1">
    <location>
        <begin position="313"/>
        <end position="334"/>
    </location>
</feature>
<evidence type="ECO:0000256" key="1">
    <source>
        <dbReference type="SAM" id="Phobius"/>
    </source>
</evidence>
<evidence type="ECO:0008006" key="4">
    <source>
        <dbReference type="Google" id="ProtNLM"/>
    </source>
</evidence>
<feature type="transmembrane region" description="Helical" evidence="1">
    <location>
        <begin position="281"/>
        <end position="301"/>
    </location>
</feature>
<comment type="caution">
    <text evidence="2">The sequence shown here is derived from an EMBL/GenBank/DDBJ whole genome shotgun (WGS) entry which is preliminary data.</text>
</comment>
<dbReference type="OrthoDB" id="127258at2759"/>
<evidence type="ECO:0000313" key="3">
    <source>
        <dbReference type="Proteomes" id="UP000237271"/>
    </source>
</evidence>
<dbReference type="EMBL" id="NCKW01008133">
    <property type="protein sequence ID" value="POM68604.1"/>
    <property type="molecule type" value="Genomic_DNA"/>
</dbReference>
<reference evidence="2 3" key="1">
    <citation type="journal article" date="2017" name="Genome Biol. Evol.">
        <title>Phytophthora megakarya and P. palmivora, closely related causal agents of cacao black pod rot, underwent increases in genome sizes and gene numbers by different mechanisms.</title>
        <authorList>
            <person name="Ali S.S."/>
            <person name="Shao J."/>
            <person name="Lary D.J."/>
            <person name="Kronmiller B."/>
            <person name="Shen D."/>
            <person name="Strem M.D."/>
            <person name="Amoako-Attah I."/>
            <person name="Akrofi A.Y."/>
            <person name="Begoude B.A."/>
            <person name="Ten Hoopen G.M."/>
            <person name="Coulibaly K."/>
            <person name="Kebe B.I."/>
            <person name="Melnick R.L."/>
            <person name="Guiltinan M.J."/>
            <person name="Tyler B.M."/>
            <person name="Meinhardt L.W."/>
            <person name="Bailey B.A."/>
        </authorList>
    </citation>
    <scope>NUCLEOTIDE SEQUENCE [LARGE SCALE GENOMIC DNA]</scope>
    <source>
        <strain evidence="3">sbr112.9</strain>
    </source>
</reference>
<feature type="transmembrane region" description="Helical" evidence="1">
    <location>
        <begin position="78"/>
        <end position="100"/>
    </location>
</feature>
<proteinExistence type="predicted"/>
<dbReference type="Proteomes" id="UP000237271">
    <property type="component" value="Unassembled WGS sequence"/>
</dbReference>
<keyword evidence="1" id="KW-0812">Transmembrane</keyword>
<feature type="transmembrane region" description="Helical" evidence="1">
    <location>
        <begin position="12"/>
        <end position="33"/>
    </location>
</feature>
<dbReference type="AlphaFoldDB" id="A0A2P4XSR6"/>
<evidence type="ECO:0000313" key="2">
    <source>
        <dbReference type="EMBL" id="POM68604.1"/>
    </source>
</evidence>
<protein>
    <recommendedName>
        <fullName evidence="4">Transmembrane protein</fullName>
    </recommendedName>
</protein>
<gene>
    <name evidence="2" type="ORF">PHPALM_15221</name>
</gene>
<accession>A0A2P4XSR6</accession>
<organism evidence="2 3">
    <name type="scientific">Phytophthora palmivora</name>
    <dbReference type="NCBI Taxonomy" id="4796"/>
    <lineage>
        <taxon>Eukaryota</taxon>
        <taxon>Sar</taxon>
        <taxon>Stramenopiles</taxon>
        <taxon>Oomycota</taxon>
        <taxon>Peronosporomycetes</taxon>
        <taxon>Peronosporales</taxon>
        <taxon>Peronosporaceae</taxon>
        <taxon>Phytophthora</taxon>
    </lineage>
</organism>
<keyword evidence="1" id="KW-1133">Transmembrane helix</keyword>
<feature type="transmembrane region" description="Helical" evidence="1">
    <location>
        <begin position="232"/>
        <end position="253"/>
    </location>
</feature>
<name>A0A2P4XSR6_9STRA</name>
<feature type="transmembrane region" description="Helical" evidence="1">
    <location>
        <begin position="54"/>
        <end position="72"/>
    </location>
</feature>